<protein>
    <submittedName>
        <fullName evidence="7">DEAD/DEAH box helicase</fullName>
    </submittedName>
</protein>
<dbReference type="GO" id="GO:0004386">
    <property type="term" value="F:helicase activity"/>
    <property type="evidence" value="ECO:0007669"/>
    <property type="project" value="UniProtKB-KW"/>
</dbReference>
<dbReference type="Gene3D" id="3.40.50.300">
    <property type="entry name" value="P-loop containing nucleotide triphosphate hydrolases"/>
    <property type="match status" value="2"/>
</dbReference>
<sequence length="848" mass="96974">MKEMNELYLRLIKASVVKLLGFVRDEFAITQEEIYKLLSYASILSLSDNVLDKSKSYEIVSRVFEVTNDFNPKLINAADLILSRIGNFPGRLLMRNRFNRGEEPDLSLPFSLERIAREIENSFDDKKLTDFQYNLFSSLEKYSSLSVSAPTSAGKSFVLTLNAIRCIKNHSKECIVYIVPTRALISEVSTRIRSECINAGLSKTIIRTSPALVDREKIVEGLVYVLTQERFISLLTESVSHPDFVVNLLLIDEAHEIQKGKRGILLQNAIEVSLDLYPNANIMFSSPLIKNPEYFLSVFKREYRSKYFVERISPVAQNVLLVNQVDRKVKTICVSNLLEGMHVDIGEFEIDFSFRGGKVQQKSSFAKFISDNGGAVIVFENDPSAAEDVALSLTEKLIIEDARPDYLEFIDFIKEEMHSDYSLAHCMEHKVAFHYGNMPSIIRSGIEYFFKRGDVQYIVCTSTLLQGVNLPAKHIILDNPHSGSNSMSRADFLNLSGRAGRLLHEFHGNVWCLRPNDWDAKVFEGEKLQVINSAMSDVMLDGGGIICNAIDGLLIDPIEKDLADVAFAKLFHEIRRDDLQSEYFLRNDKSEEYHEVLEYNFNKISMMKINVPDELLRMNIGIRPDYIQRLYDLFKESANLDDYSLYSPFKKGGKQRIDLAIEIIRDIFSWDISHQHSLWISMLAHKWMTGKSLSSLISFEVDRAFSLEERNKSEKDISFKRKKVSSTIRGVLKGLETQVRYNLVRYIKVYQDVLRFVMEERNEGAKAVLVENISAYLEFGSCNPIDLNLMSLGLSRSTALLVRKKVKLPPEGTPEDYLSFLRKVNFDKTSIPSYCMREIKDVLGDMKI</sequence>
<dbReference type="InterPro" id="IPR014001">
    <property type="entry name" value="Helicase_ATP-bd"/>
</dbReference>
<dbReference type="SMART" id="SM00490">
    <property type="entry name" value="HELICc"/>
    <property type="match status" value="1"/>
</dbReference>
<comment type="caution">
    <text evidence="7">The sequence shown here is derived from an EMBL/GenBank/DDBJ whole genome shotgun (WGS) entry which is preliminary data.</text>
</comment>
<dbReference type="AlphaFoldDB" id="A0A8I0MHL8"/>
<keyword evidence="4" id="KW-0067">ATP-binding</keyword>
<dbReference type="EMBL" id="VKME01000007">
    <property type="protein sequence ID" value="MBE0127056.1"/>
    <property type="molecule type" value="Genomic_DNA"/>
</dbReference>
<dbReference type="InterPro" id="IPR050474">
    <property type="entry name" value="Hel308_SKI2-like"/>
</dbReference>
<keyword evidence="3 7" id="KW-0347">Helicase</keyword>
<gene>
    <name evidence="7" type="ORF">FOT72_03220</name>
</gene>
<dbReference type="RefSeq" id="WP_192477740.1">
    <property type="nucleotide sequence ID" value="NZ_VKME01000007.1"/>
</dbReference>
<dbReference type="GO" id="GO:0003676">
    <property type="term" value="F:nucleic acid binding"/>
    <property type="evidence" value="ECO:0007669"/>
    <property type="project" value="InterPro"/>
</dbReference>
<dbReference type="InterPro" id="IPR011545">
    <property type="entry name" value="DEAD/DEAH_box_helicase_dom"/>
</dbReference>
<dbReference type="InterPro" id="IPR001650">
    <property type="entry name" value="Helicase_C-like"/>
</dbReference>
<keyword evidence="2" id="KW-0378">Hydrolase</keyword>
<evidence type="ECO:0000256" key="2">
    <source>
        <dbReference type="ARBA" id="ARBA00022801"/>
    </source>
</evidence>
<dbReference type="SMART" id="SM00487">
    <property type="entry name" value="DEXDc"/>
    <property type="match status" value="1"/>
</dbReference>
<reference evidence="7" key="1">
    <citation type="submission" date="2019-07" db="EMBL/GenBank/DDBJ databases">
        <title>KPC-2 carbapenem resistent Enterobacterales isolates from Germany.</title>
        <authorList>
            <person name="Yao Y."/>
            <person name="Falgenhauer L."/>
            <person name="Imirzalioglu C."/>
            <person name="Chakraborty T."/>
        </authorList>
    </citation>
    <scope>NUCLEOTIDE SEQUENCE</scope>
    <source>
        <strain evidence="7">CA13304</strain>
    </source>
</reference>
<dbReference type="PROSITE" id="PS51192">
    <property type="entry name" value="HELICASE_ATP_BIND_1"/>
    <property type="match status" value="1"/>
</dbReference>
<dbReference type="GO" id="GO:0016787">
    <property type="term" value="F:hydrolase activity"/>
    <property type="evidence" value="ECO:0007669"/>
    <property type="project" value="UniProtKB-KW"/>
</dbReference>
<evidence type="ECO:0000256" key="3">
    <source>
        <dbReference type="ARBA" id="ARBA00022806"/>
    </source>
</evidence>
<dbReference type="PROSITE" id="PS51194">
    <property type="entry name" value="HELICASE_CTER"/>
    <property type="match status" value="1"/>
</dbReference>
<dbReference type="PANTHER" id="PTHR47961">
    <property type="entry name" value="DNA POLYMERASE THETA, PUTATIVE (AFU_ORTHOLOGUE AFUA_1G05260)-RELATED"/>
    <property type="match status" value="1"/>
</dbReference>
<dbReference type="InterPro" id="IPR027417">
    <property type="entry name" value="P-loop_NTPase"/>
</dbReference>
<evidence type="ECO:0000256" key="4">
    <source>
        <dbReference type="ARBA" id="ARBA00022840"/>
    </source>
</evidence>
<organism evidence="7 8">
    <name type="scientific">Citrobacter amalonaticus</name>
    <dbReference type="NCBI Taxonomy" id="35703"/>
    <lineage>
        <taxon>Bacteria</taxon>
        <taxon>Pseudomonadati</taxon>
        <taxon>Pseudomonadota</taxon>
        <taxon>Gammaproteobacteria</taxon>
        <taxon>Enterobacterales</taxon>
        <taxon>Enterobacteriaceae</taxon>
        <taxon>Citrobacter</taxon>
    </lineage>
</organism>
<accession>A0A8I0MHL8</accession>
<evidence type="ECO:0000313" key="8">
    <source>
        <dbReference type="Proteomes" id="UP000656723"/>
    </source>
</evidence>
<dbReference type="Pfam" id="PF00270">
    <property type="entry name" value="DEAD"/>
    <property type="match status" value="1"/>
</dbReference>
<evidence type="ECO:0000313" key="7">
    <source>
        <dbReference type="EMBL" id="MBE0127056.1"/>
    </source>
</evidence>
<feature type="domain" description="Helicase C-terminal" evidence="6">
    <location>
        <begin position="392"/>
        <end position="546"/>
    </location>
</feature>
<keyword evidence="1" id="KW-0547">Nucleotide-binding</keyword>
<dbReference type="Pfam" id="PF00271">
    <property type="entry name" value="Helicase_C"/>
    <property type="match status" value="1"/>
</dbReference>
<evidence type="ECO:0000256" key="1">
    <source>
        <dbReference type="ARBA" id="ARBA00022741"/>
    </source>
</evidence>
<dbReference type="SUPFAM" id="SSF52540">
    <property type="entry name" value="P-loop containing nucleoside triphosphate hydrolases"/>
    <property type="match status" value="1"/>
</dbReference>
<dbReference type="GO" id="GO:0005524">
    <property type="term" value="F:ATP binding"/>
    <property type="evidence" value="ECO:0007669"/>
    <property type="project" value="UniProtKB-KW"/>
</dbReference>
<proteinExistence type="predicted"/>
<feature type="domain" description="Helicase ATP-binding" evidence="5">
    <location>
        <begin position="136"/>
        <end position="306"/>
    </location>
</feature>
<name>A0A8I0MHL8_CITAM</name>
<dbReference type="Proteomes" id="UP000656723">
    <property type="component" value="Unassembled WGS sequence"/>
</dbReference>
<evidence type="ECO:0000259" key="6">
    <source>
        <dbReference type="PROSITE" id="PS51194"/>
    </source>
</evidence>
<evidence type="ECO:0000259" key="5">
    <source>
        <dbReference type="PROSITE" id="PS51192"/>
    </source>
</evidence>
<dbReference type="PANTHER" id="PTHR47961:SF6">
    <property type="entry name" value="DNA-DIRECTED DNA POLYMERASE"/>
    <property type="match status" value="1"/>
</dbReference>